<evidence type="ECO:0000313" key="3">
    <source>
        <dbReference type="EMBL" id="EEG27661.1"/>
    </source>
</evidence>
<feature type="transmembrane region" description="Helical" evidence="1">
    <location>
        <begin position="188"/>
        <end position="206"/>
    </location>
</feature>
<evidence type="ECO:0000313" key="4">
    <source>
        <dbReference type="Proteomes" id="UP000006247"/>
    </source>
</evidence>
<feature type="transmembrane region" description="Helical" evidence="1">
    <location>
        <begin position="48"/>
        <end position="63"/>
    </location>
</feature>
<evidence type="ECO:0000256" key="1">
    <source>
        <dbReference type="SAM" id="Phobius"/>
    </source>
</evidence>
<accession>C0E1A7</accession>
<feature type="domain" description="DUF418" evidence="2">
    <location>
        <begin position="140"/>
        <end position="277"/>
    </location>
</feature>
<keyword evidence="1" id="KW-1133">Transmembrane helix</keyword>
<proteinExistence type="predicted"/>
<feature type="transmembrane region" description="Helical" evidence="1">
    <location>
        <begin position="243"/>
        <end position="263"/>
    </location>
</feature>
<organism evidence="3 4">
    <name type="scientific">Corynebacterium matruchotii ATCC 33806</name>
    <dbReference type="NCBI Taxonomy" id="566549"/>
    <lineage>
        <taxon>Bacteria</taxon>
        <taxon>Bacillati</taxon>
        <taxon>Actinomycetota</taxon>
        <taxon>Actinomycetes</taxon>
        <taxon>Mycobacteriales</taxon>
        <taxon>Corynebacteriaceae</taxon>
        <taxon>Corynebacterium</taxon>
    </lineage>
</organism>
<dbReference type="Pfam" id="PF04235">
    <property type="entry name" value="DUF418"/>
    <property type="match status" value="1"/>
</dbReference>
<dbReference type="EMBL" id="ACEB01000008">
    <property type="protein sequence ID" value="EEG27661.1"/>
    <property type="molecule type" value="Genomic_DNA"/>
</dbReference>
<dbReference type="HOGENOM" id="CLU_036065_0_0_11"/>
<feature type="transmembrane region" description="Helical" evidence="1">
    <location>
        <begin position="15"/>
        <end position="36"/>
    </location>
</feature>
<feature type="transmembrane region" description="Helical" evidence="1">
    <location>
        <begin position="69"/>
        <end position="86"/>
    </location>
</feature>
<comment type="caution">
    <text evidence="3">The sequence shown here is derived from an EMBL/GenBank/DDBJ whole genome shotgun (WGS) entry which is preliminary data.</text>
</comment>
<dbReference type="RefSeq" id="WP_005520172.1">
    <property type="nucleotide sequence ID" value="NZ_EQ973328.1"/>
</dbReference>
<keyword evidence="1" id="KW-0812">Transmembrane</keyword>
<sequence>MIIIHMASLLWSTKVILSGLPSSLFAIIAGITLMIIGRNYTLTTFMRLVARGCIIILLGLALLPVGGEIQIVLVAMGITMVIVSWVPPLNFWWKVALFLIATVAATVLYAPQTLPQIYPLVAWIAYFIGGMLLYEIYLSNTHHRANIMHWVVTGVSVVIAVVGLYFRFDPNVPGWLRFTGHTGVAGEIILSVAVAAVVLHVCLIVGKRIPTLAYPFAALGSMSLTIYILHVLTAYYWQQNVALHSTMWALGFVIFFFIIASLWKKFVGRGPFELLVSKAIKVIVPAEGKKA</sequence>
<feature type="transmembrane region" description="Helical" evidence="1">
    <location>
        <begin position="117"/>
        <end position="138"/>
    </location>
</feature>
<name>C0E1A7_9CORY</name>
<dbReference type="AlphaFoldDB" id="C0E1A7"/>
<feature type="transmembrane region" description="Helical" evidence="1">
    <location>
        <begin position="213"/>
        <end position="237"/>
    </location>
</feature>
<dbReference type="InterPro" id="IPR007349">
    <property type="entry name" value="DUF418"/>
</dbReference>
<reference evidence="3 4" key="1">
    <citation type="submission" date="2009-01" db="EMBL/GenBank/DDBJ databases">
        <authorList>
            <person name="Fulton L."/>
            <person name="Clifton S."/>
            <person name="Chinwalla A.T."/>
            <person name="Mitreva M."/>
            <person name="Sodergren E."/>
            <person name="Weinstock G."/>
            <person name="Clifton S."/>
            <person name="Dooling D.J."/>
            <person name="Fulton B."/>
            <person name="Minx P."/>
            <person name="Pepin K.H."/>
            <person name="Johnson M."/>
            <person name="Bhonagiri V."/>
            <person name="Nash W.E."/>
            <person name="Mardis E.R."/>
            <person name="Wilson R.K."/>
        </authorList>
    </citation>
    <scope>NUCLEOTIDE SEQUENCE [LARGE SCALE GENOMIC DNA]</scope>
    <source>
        <strain evidence="3 4">ATCC 33806</strain>
    </source>
</reference>
<protein>
    <recommendedName>
        <fullName evidence="2">DUF418 domain-containing protein</fullName>
    </recommendedName>
</protein>
<dbReference type="Proteomes" id="UP000006247">
    <property type="component" value="Unassembled WGS sequence"/>
</dbReference>
<gene>
    <name evidence="3" type="ORF">CORMATOL_00757</name>
</gene>
<keyword evidence="1" id="KW-0472">Membrane</keyword>
<evidence type="ECO:0000259" key="2">
    <source>
        <dbReference type="Pfam" id="PF04235"/>
    </source>
</evidence>
<feature type="transmembrane region" description="Helical" evidence="1">
    <location>
        <begin position="150"/>
        <end position="168"/>
    </location>
</feature>
<feature type="transmembrane region" description="Helical" evidence="1">
    <location>
        <begin position="91"/>
        <end position="111"/>
    </location>
</feature>